<reference evidence="3" key="1">
    <citation type="journal article" date="2014" name="Front. Microbiol.">
        <title>High frequency of phylogenetically diverse reductive dehalogenase-homologous genes in deep subseafloor sedimentary metagenomes.</title>
        <authorList>
            <person name="Kawai M."/>
            <person name="Futagami T."/>
            <person name="Toyoda A."/>
            <person name="Takaki Y."/>
            <person name="Nishi S."/>
            <person name="Hori S."/>
            <person name="Arai W."/>
            <person name="Tsubouchi T."/>
            <person name="Morono Y."/>
            <person name="Uchiyama I."/>
            <person name="Ito T."/>
            <person name="Fujiyama A."/>
            <person name="Inagaki F."/>
            <person name="Takami H."/>
        </authorList>
    </citation>
    <scope>NUCLEOTIDE SEQUENCE</scope>
    <source>
        <strain evidence="3">Expedition CK06-06</strain>
    </source>
</reference>
<keyword evidence="2" id="KW-0812">Transmembrane</keyword>
<keyword evidence="2" id="KW-1133">Transmembrane helix</keyword>
<accession>X1L735</accession>
<dbReference type="EMBL" id="BARU01046419">
    <property type="protein sequence ID" value="GAI01696.1"/>
    <property type="molecule type" value="Genomic_DNA"/>
</dbReference>
<evidence type="ECO:0000256" key="2">
    <source>
        <dbReference type="SAM" id="Phobius"/>
    </source>
</evidence>
<keyword evidence="1" id="KW-0175">Coiled coil</keyword>
<keyword evidence="2" id="KW-0472">Membrane</keyword>
<comment type="caution">
    <text evidence="3">The sequence shown here is derived from an EMBL/GenBank/DDBJ whole genome shotgun (WGS) entry which is preliminary data.</text>
</comment>
<sequence length="129" mass="15142">EKRESGSWSDRKISREEDRIEKQIRELKQEEMNVDEHYSKEKQEIKDKKSKIRGKFGEKMVQKQEDLDPKRFKLIMLVPIYFMMVLGIVLSLISIVRAFIVWPGDAILADGFLKIVVDALGVLDLINEY</sequence>
<proteinExistence type="predicted"/>
<name>X1L735_9ZZZZ</name>
<evidence type="ECO:0000256" key="1">
    <source>
        <dbReference type="SAM" id="Coils"/>
    </source>
</evidence>
<gene>
    <name evidence="3" type="ORF">S03H2_70028</name>
</gene>
<dbReference type="AlphaFoldDB" id="X1L735"/>
<evidence type="ECO:0000313" key="3">
    <source>
        <dbReference type="EMBL" id="GAI01696.1"/>
    </source>
</evidence>
<protein>
    <submittedName>
        <fullName evidence="3">Uncharacterized protein</fullName>
    </submittedName>
</protein>
<organism evidence="3">
    <name type="scientific">marine sediment metagenome</name>
    <dbReference type="NCBI Taxonomy" id="412755"/>
    <lineage>
        <taxon>unclassified sequences</taxon>
        <taxon>metagenomes</taxon>
        <taxon>ecological metagenomes</taxon>
    </lineage>
</organism>
<feature type="coiled-coil region" evidence="1">
    <location>
        <begin position="10"/>
        <end position="44"/>
    </location>
</feature>
<feature type="non-terminal residue" evidence="3">
    <location>
        <position position="1"/>
    </location>
</feature>
<feature type="non-terminal residue" evidence="3">
    <location>
        <position position="129"/>
    </location>
</feature>
<feature type="transmembrane region" description="Helical" evidence="2">
    <location>
        <begin position="74"/>
        <end position="100"/>
    </location>
</feature>